<evidence type="ECO:0000313" key="1">
    <source>
        <dbReference type="EMBL" id="EGG13207.1"/>
    </source>
</evidence>
<dbReference type="Proteomes" id="UP000001072">
    <property type="component" value="Unassembled WGS sequence"/>
</dbReference>
<dbReference type="EMBL" id="GL883090">
    <property type="protein sequence ID" value="EGG13207.1"/>
    <property type="molecule type" value="Genomic_DNA"/>
</dbReference>
<dbReference type="RefSeq" id="XP_007404145.1">
    <property type="nucleotide sequence ID" value="XM_007404083.1"/>
</dbReference>
<protein>
    <submittedName>
        <fullName evidence="1">Uncharacterized protein</fullName>
    </submittedName>
</protein>
<organism evidence="2">
    <name type="scientific">Melampsora larici-populina (strain 98AG31 / pathotype 3-4-7)</name>
    <name type="common">Poplar leaf rust fungus</name>
    <dbReference type="NCBI Taxonomy" id="747676"/>
    <lineage>
        <taxon>Eukaryota</taxon>
        <taxon>Fungi</taxon>
        <taxon>Dikarya</taxon>
        <taxon>Basidiomycota</taxon>
        <taxon>Pucciniomycotina</taxon>
        <taxon>Pucciniomycetes</taxon>
        <taxon>Pucciniales</taxon>
        <taxon>Melampsoraceae</taxon>
        <taxon>Melampsora</taxon>
    </lineage>
</organism>
<dbReference type="VEuPathDB" id="FungiDB:MELLADRAFT_70386"/>
<gene>
    <name evidence="1" type="ORF">MELLADRAFT_70386</name>
</gene>
<dbReference type="KEGG" id="mlr:MELLADRAFT_70386"/>
<dbReference type="InParanoid" id="F4R398"/>
<dbReference type="AlphaFoldDB" id="F4R398"/>
<keyword evidence="2" id="KW-1185">Reference proteome</keyword>
<dbReference type="GeneID" id="18931517"/>
<name>F4R398_MELLP</name>
<feature type="non-terminal residue" evidence="1">
    <location>
        <position position="108"/>
    </location>
</feature>
<sequence>MYCRSEEELRRISREVRQMLIWSLTTDAKIQDVRTLSSSRWDPRAAVLPIDLVSGSRSARMTKTAWDDCTNVLISLYHGVYLEHARLISTWDSHMLSLLHRTRVYCGA</sequence>
<proteinExistence type="predicted"/>
<reference evidence="2" key="1">
    <citation type="journal article" date="2011" name="Proc. Natl. Acad. Sci. U.S.A.">
        <title>Obligate biotrophy features unraveled by the genomic analysis of rust fungi.</title>
        <authorList>
            <person name="Duplessis S."/>
            <person name="Cuomo C.A."/>
            <person name="Lin Y.-C."/>
            <person name="Aerts A."/>
            <person name="Tisserant E."/>
            <person name="Veneault-Fourrey C."/>
            <person name="Joly D.L."/>
            <person name="Hacquard S."/>
            <person name="Amselem J."/>
            <person name="Cantarel B.L."/>
            <person name="Chiu R."/>
            <person name="Coutinho P.M."/>
            <person name="Feau N."/>
            <person name="Field M."/>
            <person name="Frey P."/>
            <person name="Gelhaye E."/>
            <person name="Goldberg J."/>
            <person name="Grabherr M.G."/>
            <person name="Kodira C.D."/>
            <person name="Kohler A."/>
            <person name="Kuees U."/>
            <person name="Lindquist E.A."/>
            <person name="Lucas S.M."/>
            <person name="Mago R."/>
            <person name="Mauceli E."/>
            <person name="Morin E."/>
            <person name="Murat C."/>
            <person name="Pangilinan J.L."/>
            <person name="Park R."/>
            <person name="Pearson M."/>
            <person name="Quesneville H."/>
            <person name="Rouhier N."/>
            <person name="Sakthikumar S."/>
            <person name="Salamov A.A."/>
            <person name="Schmutz J."/>
            <person name="Selles B."/>
            <person name="Shapiro H."/>
            <person name="Tanguay P."/>
            <person name="Tuskan G.A."/>
            <person name="Henrissat B."/>
            <person name="Van de Peer Y."/>
            <person name="Rouze P."/>
            <person name="Ellis J.G."/>
            <person name="Dodds P.N."/>
            <person name="Schein J.E."/>
            <person name="Zhong S."/>
            <person name="Hamelin R.C."/>
            <person name="Grigoriev I.V."/>
            <person name="Szabo L.J."/>
            <person name="Martin F."/>
        </authorList>
    </citation>
    <scope>NUCLEOTIDE SEQUENCE [LARGE SCALE GENOMIC DNA]</scope>
    <source>
        <strain evidence="2">98AG31 / pathotype 3-4-7</strain>
    </source>
</reference>
<evidence type="ECO:0000313" key="2">
    <source>
        <dbReference type="Proteomes" id="UP000001072"/>
    </source>
</evidence>
<accession>F4R398</accession>
<dbReference type="HOGENOM" id="CLU_2203239_0_0_1"/>